<feature type="non-terminal residue" evidence="1">
    <location>
        <position position="1"/>
    </location>
</feature>
<dbReference type="EMBL" id="BART01020532">
    <property type="protein sequence ID" value="GAH04545.1"/>
    <property type="molecule type" value="Genomic_DNA"/>
</dbReference>
<name>X1D8C7_9ZZZZ</name>
<feature type="non-terminal residue" evidence="1">
    <location>
        <position position="292"/>
    </location>
</feature>
<evidence type="ECO:0000313" key="1">
    <source>
        <dbReference type="EMBL" id="GAH04545.1"/>
    </source>
</evidence>
<organism evidence="1">
    <name type="scientific">marine sediment metagenome</name>
    <dbReference type="NCBI Taxonomy" id="412755"/>
    <lineage>
        <taxon>unclassified sequences</taxon>
        <taxon>metagenomes</taxon>
        <taxon>ecological metagenomes</taxon>
    </lineage>
</organism>
<dbReference type="AlphaFoldDB" id="X1D8C7"/>
<sequence length="292" mass="34858">ESHNCLSLIEGKLIKSLKEEIKNKFCNPFTELSKFQLEKAQEKRKIFTLETRILNDLTKHLYHKINFSDDIMKFPFSTNYIEGKWEEWDKIYFPYIELIENNIIKDNIENTKLYRNYNFALKSDSFQRVIDLLIITTKTTDSELSNQVTEEINPYNYEITFIYCNRTSKPFKYMNFLKFVNEIKSFSEKFKNDKKNECHNIRSQLILVSLSGYDLGIKDYLRTHLVRETDYTIPLMLVPPFNGDDEVWHNFIEYEGLKPQKRNELENIIRIGNRKQASPSYRNNMVQSAKSD</sequence>
<protein>
    <submittedName>
        <fullName evidence="1">Uncharacterized protein</fullName>
    </submittedName>
</protein>
<accession>X1D8C7</accession>
<gene>
    <name evidence="1" type="ORF">S01H4_38131</name>
</gene>
<proteinExistence type="predicted"/>
<reference evidence="1" key="1">
    <citation type="journal article" date="2014" name="Front. Microbiol.">
        <title>High frequency of phylogenetically diverse reductive dehalogenase-homologous genes in deep subseafloor sedimentary metagenomes.</title>
        <authorList>
            <person name="Kawai M."/>
            <person name="Futagami T."/>
            <person name="Toyoda A."/>
            <person name="Takaki Y."/>
            <person name="Nishi S."/>
            <person name="Hori S."/>
            <person name="Arai W."/>
            <person name="Tsubouchi T."/>
            <person name="Morono Y."/>
            <person name="Uchiyama I."/>
            <person name="Ito T."/>
            <person name="Fujiyama A."/>
            <person name="Inagaki F."/>
            <person name="Takami H."/>
        </authorList>
    </citation>
    <scope>NUCLEOTIDE SEQUENCE</scope>
    <source>
        <strain evidence="1">Expedition CK06-06</strain>
    </source>
</reference>
<comment type="caution">
    <text evidence="1">The sequence shown here is derived from an EMBL/GenBank/DDBJ whole genome shotgun (WGS) entry which is preliminary data.</text>
</comment>